<sequence length="153" mass="17443">MGCVFGKVCDPRVPDPSVRHHWHVDGIIIDDGEKSEQRRAGLVYILDEAVCYKPRRLDCRKKGEPMSVEIANVKNTSKGKAYTDEATGRQIKKNVIWLETKNNSVTRNIGLLDSRNIDKTYSEMSDIISKHRQKPKIFQYNSVDIDGVEIEPV</sequence>
<proteinExistence type="predicted"/>
<keyword evidence="2" id="KW-1185">Reference proteome</keyword>
<organism evidence="1 2">
    <name type="scientific">Diploscapter pachys</name>
    <dbReference type="NCBI Taxonomy" id="2018661"/>
    <lineage>
        <taxon>Eukaryota</taxon>
        <taxon>Metazoa</taxon>
        <taxon>Ecdysozoa</taxon>
        <taxon>Nematoda</taxon>
        <taxon>Chromadorea</taxon>
        <taxon>Rhabditida</taxon>
        <taxon>Rhabditina</taxon>
        <taxon>Rhabditomorpha</taxon>
        <taxon>Rhabditoidea</taxon>
        <taxon>Rhabditidae</taxon>
        <taxon>Diploscapter</taxon>
    </lineage>
</organism>
<dbReference type="AlphaFoldDB" id="A0A2A2J7N0"/>
<dbReference type="OrthoDB" id="5869600at2759"/>
<name>A0A2A2J7N0_9BILA</name>
<protein>
    <submittedName>
        <fullName evidence="1">Uncharacterized protein</fullName>
    </submittedName>
</protein>
<dbReference type="EMBL" id="LIAE01010630">
    <property type="protein sequence ID" value="PAV57653.1"/>
    <property type="molecule type" value="Genomic_DNA"/>
</dbReference>
<evidence type="ECO:0000313" key="2">
    <source>
        <dbReference type="Proteomes" id="UP000218231"/>
    </source>
</evidence>
<accession>A0A2A2J7N0</accession>
<dbReference type="Proteomes" id="UP000218231">
    <property type="component" value="Unassembled WGS sequence"/>
</dbReference>
<comment type="caution">
    <text evidence="1">The sequence shown here is derived from an EMBL/GenBank/DDBJ whole genome shotgun (WGS) entry which is preliminary data.</text>
</comment>
<gene>
    <name evidence="1" type="ORF">WR25_23295</name>
</gene>
<evidence type="ECO:0000313" key="1">
    <source>
        <dbReference type="EMBL" id="PAV57653.1"/>
    </source>
</evidence>
<reference evidence="1 2" key="1">
    <citation type="journal article" date="2017" name="Curr. Biol.">
        <title>Genome architecture and evolution of a unichromosomal asexual nematode.</title>
        <authorList>
            <person name="Fradin H."/>
            <person name="Zegar C."/>
            <person name="Gutwein M."/>
            <person name="Lucas J."/>
            <person name="Kovtun M."/>
            <person name="Corcoran D."/>
            <person name="Baugh L.R."/>
            <person name="Kiontke K."/>
            <person name="Gunsalus K."/>
            <person name="Fitch D.H."/>
            <person name="Piano F."/>
        </authorList>
    </citation>
    <scope>NUCLEOTIDE SEQUENCE [LARGE SCALE GENOMIC DNA]</scope>
    <source>
        <strain evidence="1">PF1309</strain>
    </source>
</reference>